<evidence type="ECO:0000313" key="5">
    <source>
        <dbReference type="EMBL" id="GMA91129.1"/>
    </source>
</evidence>
<evidence type="ECO:0000256" key="2">
    <source>
        <dbReference type="SAM" id="Phobius"/>
    </source>
</evidence>
<protein>
    <recommendedName>
        <fullName evidence="4">Transglutaminase-like domain-containing protein</fullName>
    </recommendedName>
</protein>
<name>A0ABQ6JVJ5_9MICO</name>
<evidence type="ECO:0000256" key="1">
    <source>
        <dbReference type="SAM" id="MobiDB-lite"/>
    </source>
</evidence>
<keyword evidence="2" id="KW-0472">Membrane</keyword>
<dbReference type="Proteomes" id="UP001157069">
    <property type="component" value="Unassembled WGS sequence"/>
</dbReference>
<feature type="region of interest" description="Disordered" evidence="1">
    <location>
        <begin position="574"/>
        <end position="604"/>
    </location>
</feature>
<evidence type="ECO:0000313" key="6">
    <source>
        <dbReference type="Proteomes" id="UP001157069"/>
    </source>
</evidence>
<feature type="transmembrane region" description="Helical" evidence="2">
    <location>
        <begin position="433"/>
        <end position="461"/>
    </location>
</feature>
<keyword evidence="2" id="KW-1133">Transmembrane helix</keyword>
<organism evidence="5 6">
    <name type="scientific">Homoserinibacter gongjuensis</name>
    <dbReference type="NCBI Taxonomy" id="1162968"/>
    <lineage>
        <taxon>Bacteria</taxon>
        <taxon>Bacillati</taxon>
        <taxon>Actinomycetota</taxon>
        <taxon>Actinomycetes</taxon>
        <taxon>Micrococcales</taxon>
        <taxon>Microbacteriaceae</taxon>
        <taxon>Homoserinibacter</taxon>
    </lineage>
</organism>
<dbReference type="PANTHER" id="PTHR42736">
    <property type="entry name" value="PROTEIN-GLUTAMINE GAMMA-GLUTAMYLTRANSFERASE"/>
    <property type="match status" value="1"/>
</dbReference>
<evidence type="ECO:0000256" key="3">
    <source>
        <dbReference type="SAM" id="SignalP"/>
    </source>
</evidence>
<feature type="chain" id="PRO_5045907211" description="Transglutaminase-like domain-containing protein" evidence="3">
    <location>
        <begin position="23"/>
        <end position="604"/>
    </location>
</feature>
<keyword evidence="2" id="KW-0812">Transmembrane</keyword>
<dbReference type="InterPro" id="IPR038765">
    <property type="entry name" value="Papain-like_cys_pep_sf"/>
</dbReference>
<keyword evidence="3" id="KW-0732">Signal</keyword>
<reference evidence="6" key="1">
    <citation type="journal article" date="2019" name="Int. J. Syst. Evol. Microbiol.">
        <title>The Global Catalogue of Microorganisms (GCM) 10K type strain sequencing project: providing services to taxonomists for standard genome sequencing and annotation.</title>
        <authorList>
            <consortium name="The Broad Institute Genomics Platform"/>
            <consortium name="The Broad Institute Genome Sequencing Center for Infectious Disease"/>
            <person name="Wu L."/>
            <person name="Ma J."/>
        </authorList>
    </citation>
    <scope>NUCLEOTIDE SEQUENCE [LARGE SCALE GENOMIC DNA]</scope>
    <source>
        <strain evidence="6">NBRC 108755</strain>
    </source>
</reference>
<proteinExistence type="predicted"/>
<keyword evidence="6" id="KW-1185">Reference proteome</keyword>
<dbReference type="SUPFAM" id="SSF54001">
    <property type="entry name" value="Cysteine proteinases"/>
    <property type="match status" value="1"/>
</dbReference>
<accession>A0ABQ6JVJ5</accession>
<dbReference type="InterPro" id="IPR002931">
    <property type="entry name" value="Transglutaminase-like"/>
</dbReference>
<evidence type="ECO:0000259" key="4">
    <source>
        <dbReference type="Pfam" id="PF01841"/>
    </source>
</evidence>
<gene>
    <name evidence="5" type="ORF">GCM10025869_16580</name>
</gene>
<dbReference type="Pfam" id="PF01841">
    <property type="entry name" value="Transglut_core"/>
    <property type="match status" value="1"/>
</dbReference>
<dbReference type="RefSeq" id="WP_284299291.1">
    <property type="nucleotide sequence ID" value="NZ_BSVA01000001.1"/>
</dbReference>
<dbReference type="EMBL" id="BSVA01000001">
    <property type="protein sequence ID" value="GMA91129.1"/>
    <property type="molecule type" value="Genomic_DNA"/>
</dbReference>
<feature type="signal peptide" evidence="3">
    <location>
        <begin position="1"/>
        <end position="22"/>
    </location>
</feature>
<dbReference type="PANTHER" id="PTHR42736:SF1">
    <property type="entry name" value="PROTEIN-GLUTAMINE GAMMA-GLUTAMYLTRANSFERASE"/>
    <property type="match status" value="1"/>
</dbReference>
<comment type="caution">
    <text evidence="5">The sequence shown here is derived from an EMBL/GenBank/DDBJ whole genome shotgun (WGS) entry which is preliminary data.</text>
</comment>
<feature type="region of interest" description="Disordered" evidence="1">
    <location>
        <begin position="381"/>
        <end position="424"/>
    </location>
</feature>
<feature type="domain" description="Transglutaminase-like" evidence="4">
    <location>
        <begin position="290"/>
        <end position="375"/>
    </location>
</feature>
<sequence length="604" mass="63646">MLRRQVLAAGLVIVALAAGALAAPLASGFGPREVLRQGVDPLLVLARQPSPLAAYRGWFAGDAYGAELFRVSGAGELDRLRIATLDDYDGETFRVSTGQEGTDAARFTRVPRTAGEEASATITIGAGYSGVWVPLAEAGDVAPVFTGPNAEALADGYYADAALDAAVVVTDAVGGGLQEGDSYRIPATRSNSTSGFAATVGGDPKLDEDAHPALAAWVEQQDVGRSGADLIELVERLRARGYLSHALRAGDAASDWIAALQARADYEFTASRAGHSTSRIEELFTSLVEQQRRAGDDAPEPLLIAGIGDDEQFATAAALLARSLGFESRVVVGVRLGDTGSDTGVEPCAEVCTGANVTAWAEARAASGGWVVLDATPQFAEAPSTVSPSEEPPQNPTVPREPAAGVLDPPAAASDDRSSSETAETAEANWLDAVLPIVVTVAVSVLALALLALPLLVFPIAKAARRRWRRSASSEVAVVGAWHELLDHYIDYRQPVPRGLTRTETADAVRHPSALALAELVDRAVFGEHAPAASDGDASWRLVDEERRRLAREGGFWVRLRAVLTPASVLGRMPAARSTAGAPGRRPPLTRQRPLIRQQQKDHR</sequence>
<dbReference type="InterPro" id="IPR052901">
    <property type="entry name" value="Bact_TGase-like"/>
</dbReference>
<dbReference type="Gene3D" id="3.10.620.30">
    <property type="match status" value="1"/>
</dbReference>